<dbReference type="Proteomes" id="UP001652660">
    <property type="component" value="Chromosome 5e"/>
</dbReference>
<dbReference type="CDD" id="cd06222">
    <property type="entry name" value="RNase_H_like"/>
    <property type="match status" value="1"/>
</dbReference>
<evidence type="ECO:0000256" key="2">
    <source>
        <dbReference type="ARBA" id="ARBA00023295"/>
    </source>
</evidence>
<reference evidence="4" key="1">
    <citation type="journal article" date="2025" name="Foods">
        <title>Unveiling the Microbial Signatures of Arabica Coffee Cherries: Insights into Ripeness Specific Diversity, Functional Traits, and Implications for Quality and Safety.</title>
        <authorList>
            <consortium name="RefSeq"/>
            <person name="Tenea G.N."/>
            <person name="Cifuentes V."/>
            <person name="Reyes P."/>
            <person name="Cevallos-Vallejos M."/>
        </authorList>
    </citation>
    <scope>NUCLEOTIDE SEQUENCE [LARGE SCALE GENOMIC DNA]</scope>
</reference>
<gene>
    <name evidence="5" type="primary">LOC113688385</name>
</gene>
<dbReference type="InterPro" id="IPR044730">
    <property type="entry name" value="RNase_H-like_dom_plant"/>
</dbReference>
<dbReference type="Gene3D" id="3.20.20.80">
    <property type="entry name" value="Glycosidases"/>
    <property type="match status" value="1"/>
</dbReference>
<keyword evidence="2" id="KW-0326">Glycosidase</keyword>
<dbReference type="PROSITE" id="PS51910">
    <property type="entry name" value="GH18_2"/>
    <property type="match status" value="1"/>
</dbReference>
<dbReference type="PANTHER" id="PTHR45708">
    <property type="entry name" value="ENDOCHITINASE"/>
    <property type="match status" value="1"/>
</dbReference>
<feature type="domain" description="GH18" evidence="3">
    <location>
        <begin position="89"/>
        <end position="357"/>
    </location>
</feature>
<reference evidence="5" key="2">
    <citation type="submission" date="2025-08" db="UniProtKB">
        <authorList>
            <consortium name="RefSeq"/>
        </authorList>
    </citation>
    <scope>IDENTIFICATION</scope>
    <source>
        <tissue evidence="5">Leaves</tissue>
    </source>
</reference>
<organism evidence="4 5">
    <name type="scientific">Coffea arabica</name>
    <name type="common">Arabian coffee</name>
    <dbReference type="NCBI Taxonomy" id="13443"/>
    <lineage>
        <taxon>Eukaryota</taxon>
        <taxon>Viridiplantae</taxon>
        <taxon>Streptophyta</taxon>
        <taxon>Embryophyta</taxon>
        <taxon>Tracheophyta</taxon>
        <taxon>Spermatophyta</taxon>
        <taxon>Magnoliopsida</taxon>
        <taxon>eudicotyledons</taxon>
        <taxon>Gunneridae</taxon>
        <taxon>Pentapetalae</taxon>
        <taxon>asterids</taxon>
        <taxon>lamiids</taxon>
        <taxon>Gentianales</taxon>
        <taxon>Rubiaceae</taxon>
        <taxon>Ixoroideae</taxon>
        <taxon>Gardenieae complex</taxon>
        <taxon>Bertiereae - Coffeeae clade</taxon>
        <taxon>Coffeeae</taxon>
        <taxon>Coffea</taxon>
    </lineage>
</organism>
<dbReference type="PANTHER" id="PTHR45708:SF49">
    <property type="entry name" value="ENDOCHITINASE"/>
    <property type="match status" value="1"/>
</dbReference>
<keyword evidence="4" id="KW-1185">Reference proteome</keyword>
<dbReference type="GO" id="GO:0004523">
    <property type="term" value="F:RNA-DNA hybrid ribonuclease activity"/>
    <property type="evidence" value="ECO:0007669"/>
    <property type="project" value="InterPro"/>
</dbReference>
<evidence type="ECO:0000259" key="3">
    <source>
        <dbReference type="PROSITE" id="PS51910"/>
    </source>
</evidence>
<dbReference type="AlphaFoldDB" id="A0A6P6S770"/>
<protein>
    <submittedName>
        <fullName evidence="5">Acidic endochitinase-like</fullName>
    </submittedName>
</protein>
<sequence>MTKVAGWTNIEVQSDCKNVVSQINTGNAQECSLQTILQDIEDLKQIFDCCRFSFVPRTANGCSHSLAQFAVKLIRKRVSADAECSSEGEGVGFYWGQSLHDENLAEMCNNSMYRYAVLASLNLEGNKPVLSIDDKCNPSYPAGCAYLGHMIDFCKAQGIKVLLSLGGRPDLSSDDAHNVAEYIWNNFLSNNSGPGPLNATVDGIDFRIQSGSNQSLDVLAQALRNYSTPERKVYLSAAPLCQIPDYYLDDAIKTGVFDHVWVQFFGDPSCKFYPPIWIAWYCYLDKYNTTLSLGITRNPDTDGFIPCDDLFTRTFFVVQFPKFGTLMVFEGKYECNFSSGVLLASGKKSMNKFYAID</sequence>
<dbReference type="RefSeq" id="XP_027061995.1">
    <property type="nucleotide sequence ID" value="XM_027206194.1"/>
</dbReference>
<dbReference type="GeneID" id="113688385"/>
<dbReference type="InterPro" id="IPR036397">
    <property type="entry name" value="RNaseH_sf"/>
</dbReference>
<dbReference type="GO" id="GO:0005975">
    <property type="term" value="P:carbohydrate metabolic process"/>
    <property type="evidence" value="ECO:0007669"/>
    <property type="project" value="InterPro"/>
</dbReference>
<dbReference type="Pfam" id="PF13456">
    <property type="entry name" value="RVT_3"/>
    <property type="match status" value="1"/>
</dbReference>
<dbReference type="InterPro" id="IPR050542">
    <property type="entry name" value="Glycosyl_Hydrlase18_Chitinase"/>
</dbReference>
<dbReference type="Gene3D" id="3.30.420.10">
    <property type="entry name" value="Ribonuclease H-like superfamily/Ribonuclease H"/>
    <property type="match status" value="1"/>
</dbReference>
<dbReference type="GO" id="GO:0003676">
    <property type="term" value="F:nucleic acid binding"/>
    <property type="evidence" value="ECO:0007669"/>
    <property type="project" value="InterPro"/>
</dbReference>
<evidence type="ECO:0000256" key="1">
    <source>
        <dbReference type="ARBA" id="ARBA00022801"/>
    </source>
</evidence>
<dbReference type="GO" id="GO:0004568">
    <property type="term" value="F:chitinase activity"/>
    <property type="evidence" value="ECO:0007669"/>
    <property type="project" value="TreeGrafter"/>
</dbReference>
<dbReference type="GO" id="GO:0005576">
    <property type="term" value="C:extracellular region"/>
    <property type="evidence" value="ECO:0007669"/>
    <property type="project" value="TreeGrafter"/>
</dbReference>
<keyword evidence="1" id="KW-0378">Hydrolase</keyword>
<dbReference type="InterPro" id="IPR001223">
    <property type="entry name" value="Glyco_hydro18_cat"/>
</dbReference>
<accession>A0A6P6S770</accession>
<proteinExistence type="predicted"/>
<dbReference type="InterPro" id="IPR017853">
    <property type="entry name" value="GH"/>
</dbReference>
<dbReference type="SUPFAM" id="SSF51445">
    <property type="entry name" value="(Trans)glycosidases"/>
    <property type="match status" value="1"/>
</dbReference>
<dbReference type="Pfam" id="PF00704">
    <property type="entry name" value="Glyco_hydro_18"/>
    <property type="match status" value="1"/>
</dbReference>
<dbReference type="OrthoDB" id="6020543at2759"/>
<evidence type="ECO:0000313" key="5">
    <source>
        <dbReference type="RefSeq" id="XP_027061995.1"/>
    </source>
</evidence>
<dbReference type="InterPro" id="IPR002156">
    <property type="entry name" value="RNaseH_domain"/>
</dbReference>
<name>A0A6P6S770_COFAR</name>
<evidence type="ECO:0000313" key="4">
    <source>
        <dbReference type="Proteomes" id="UP001652660"/>
    </source>
</evidence>